<reference evidence="3" key="1">
    <citation type="submission" date="2019-01" db="EMBL/GenBank/DDBJ databases">
        <title>Gri0909 isolated from a small marine red alga.</title>
        <authorList>
            <person name="Kim J."/>
            <person name="Jeong S.E."/>
            <person name="Jeon C.O."/>
        </authorList>
    </citation>
    <scope>NUCLEOTIDE SEQUENCE [LARGE SCALE GENOMIC DNA]</scope>
    <source>
        <strain evidence="3">Gri0909</strain>
    </source>
</reference>
<sequence length="279" mass="30074">MMRAFRAVSVMLLLAAITAEAAFAQQAPCLRIGSSFGEKHSADDRVEANIRTVLTSLNLCVETVTGPPKRLTEALLRGEIDGELIRVREYGRAVADAAVLVEEPLAEANGYLVARAGIDLPETAEGDLTIGMLRGVRWHRAALENAGQTFVANDMEQLMEMLRNGRVDAILVGGFLRDDYPELAALSSKVVHKTTLHFVLHRSHADLAEKIGGAIRAFKSRGCSFQKEKGGPTCSDVGETEGRAPPDSLALLCSQIECGSEAFPATELKREPYSGRPAS</sequence>
<organism evidence="2 3">
    <name type="scientific">Hwanghaeella grinnelliae</name>
    <dbReference type="NCBI Taxonomy" id="2500179"/>
    <lineage>
        <taxon>Bacteria</taxon>
        <taxon>Pseudomonadati</taxon>
        <taxon>Pseudomonadota</taxon>
        <taxon>Alphaproteobacteria</taxon>
        <taxon>Rhodospirillales</taxon>
        <taxon>Rhodospirillaceae</taxon>
        <taxon>Hwanghaeella</taxon>
    </lineage>
</organism>
<evidence type="ECO:0000313" key="3">
    <source>
        <dbReference type="Proteomes" id="UP000287447"/>
    </source>
</evidence>
<protein>
    <recommendedName>
        <fullName evidence="4">Transporter substrate-binding domain-containing protein</fullName>
    </recommendedName>
</protein>
<evidence type="ECO:0000313" key="2">
    <source>
        <dbReference type="EMBL" id="RVU38985.1"/>
    </source>
</evidence>
<dbReference type="Proteomes" id="UP000287447">
    <property type="component" value="Unassembled WGS sequence"/>
</dbReference>
<keyword evidence="1" id="KW-0732">Signal</keyword>
<dbReference type="EMBL" id="SADE01000001">
    <property type="protein sequence ID" value="RVU38985.1"/>
    <property type="molecule type" value="Genomic_DNA"/>
</dbReference>
<comment type="caution">
    <text evidence="2">The sequence shown here is derived from an EMBL/GenBank/DDBJ whole genome shotgun (WGS) entry which is preliminary data.</text>
</comment>
<dbReference type="RefSeq" id="WP_127764357.1">
    <property type="nucleotide sequence ID" value="NZ_SADE01000001.1"/>
</dbReference>
<evidence type="ECO:0008006" key="4">
    <source>
        <dbReference type="Google" id="ProtNLM"/>
    </source>
</evidence>
<dbReference type="AlphaFoldDB" id="A0A437QWS6"/>
<keyword evidence="3" id="KW-1185">Reference proteome</keyword>
<name>A0A437QWS6_9PROT</name>
<accession>A0A437QWS6</accession>
<dbReference type="SUPFAM" id="SSF53850">
    <property type="entry name" value="Periplasmic binding protein-like II"/>
    <property type="match status" value="1"/>
</dbReference>
<proteinExistence type="predicted"/>
<dbReference type="Gene3D" id="3.40.190.10">
    <property type="entry name" value="Periplasmic binding protein-like II"/>
    <property type="match status" value="2"/>
</dbReference>
<evidence type="ECO:0000256" key="1">
    <source>
        <dbReference type="SAM" id="SignalP"/>
    </source>
</evidence>
<gene>
    <name evidence="2" type="ORF">EOI86_06920</name>
</gene>
<dbReference type="OrthoDB" id="7351274at2"/>
<feature type="chain" id="PRO_5019134008" description="Transporter substrate-binding domain-containing protein" evidence="1">
    <location>
        <begin position="22"/>
        <end position="279"/>
    </location>
</feature>
<feature type="signal peptide" evidence="1">
    <location>
        <begin position="1"/>
        <end position="21"/>
    </location>
</feature>